<dbReference type="OrthoDB" id="21264at2759"/>
<reference evidence="2" key="1">
    <citation type="submission" date="2020-10" db="EMBL/GenBank/DDBJ databases">
        <authorList>
            <person name="Han B."/>
            <person name="Lu T."/>
            <person name="Zhao Q."/>
            <person name="Huang X."/>
            <person name="Zhao Y."/>
        </authorList>
    </citation>
    <scope>NUCLEOTIDE SEQUENCE</scope>
</reference>
<feature type="compositionally biased region" description="Polar residues" evidence="1">
    <location>
        <begin position="42"/>
        <end position="52"/>
    </location>
</feature>
<name>A0A811R3F1_9POAL</name>
<keyword evidence="3" id="KW-1185">Reference proteome</keyword>
<accession>A0A811R3F1</accession>
<comment type="caution">
    <text evidence="2">The sequence shown here is derived from an EMBL/GenBank/DDBJ whole genome shotgun (WGS) entry which is preliminary data.</text>
</comment>
<organism evidence="2 3">
    <name type="scientific">Miscanthus lutarioriparius</name>
    <dbReference type="NCBI Taxonomy" id="422564"/>
    <lineage>
        <taxon>Eukaryota</taxon>
        <taxon>Viridiplantae</taxon>
        <taxon>Streptophyta</taxon>
        <taxon>Embryophyta</taxon>
        <taxon>Tracheophyta</taxon>
        <taxon>Spermatophyta</taxon>
        <taxon>Magnoliopsida</taxon>
        <taxon>Liliopsida</taxon>
        <taxon>Poales</taxon>
        <taxon>Poaceae</taxon>
        <taxon>PACMAD clade</taxon>
        <taxon>Panicoideae</taxon>
        <taxon>Andropogonodae</taxon>
        <taxon>Andropogoneae</taxon>
        <taxon>Saccharinae</taxon>
        <taxon>Miscanthus</taxon>
    </lineage>
</organism>
<protein>
    <submittedName>
        <fullName evidence="2">Uncharacterized protein</fullName>
    </submittedName>
</protein>
<evidence type="ECO:0000256" key="1">
    <source>
        <dbReference type="SAM" id="MobiDB-lite"/>
    </source>
</evidence>
<dbReference type="Proteomes" id="UP000604825">
    <property type="component" value="Unassembled WGS sequence"/>
</dbReference>
<dbReference type="AlphaFoldDB" id="A0A811R3F1"/>
<feature type="compositionally biased region" description="Polar residues" evidence="1">
    <location>
        <begin position="152"/>
        <end position="161"/>
    </location>
</feature>
<dbReference type="EMBL" id="CAJGYO010000013">
    <property type="protein sequence ID" value="CAD6264572.1"/>
    <property type="molecule type" value="Genomic_DNA"/>
</dbReference>
<proteinExistence type="predicted"/>
<feature type="region of interest" description="Disordered" evidence="1">
    <location>
        <begin position="128"/>
        <end position="228"/>
    </location>
</feature>
<evidence type="ECO:0000313" key="2">
    <source>
        <dbReference type="EMBL" id="CAD6264572.1"/>
    </source>
</evidence>
<feature type="compositionally biased region" description="Basic and acidic residues" evidence="1">
    <location>
        <begin position="85"/>
        <end position="94"/>
    </location>
</feature>
<sequence length="228" mass="24354">MTQQLLQGTAGMIPMGDRGNLANCETTGPGRSDPTYDHTETCSDMSISLSESDFQRKDQALSMPEHGGTNSEASDAVGSASAEKPTVDADHDEVTSAPGPYHLPGNASEAGRQAAGVHYWMMEDSPLLEDGELSDAPPAGRPAAGIHHQPTEHSSQQQHTGAASWCGQPDHSPPVARHNARTLPPRNTFPGLRLRQGCNTSRRFPSQGMGHQAVHQGPSNAWIEDEDY</sequence>
<feature type="region of interest" description="Disordered" evidence="1">
    <location>
        <begin position="1"/>
        <end position="110"/>
    </location>
</feature>
<gene>
    <name evidence="2" type="ORF">NCGR_LOCUS47877</name>
</gene>
<evidence type="ECO:0000313" key="3">
    <source>
        <dbReference type="Proteomes" id="UP000604825"/>
    </source>
</evidence>